<gene>
    <name evidence="3" type="ORF">FJU30_17260</name>
</gene>
<dbReference type="Gene3D" id="1.10.890.40">
    <property type="match status" value="1"/>
</dbReference>
<evidence type="ECO:0000256" key="1">
    <source>
        <dbReference type="SAM" id="SignalP"/>
    </source>
</evidence>
<evidence type="ECO:0000313" key="3">
    <source>
        <dbReference type="EMBL" id="KAA8998162.1"/>
    </source>
</evidence>
<keyword evidence="4" id="KW-1185">Reference proteome</keyword>
<dbReference type="InterPro" id="IPR041238">
    <property type="entry name" value="Rap1a"/>
</dbReference>
<evidence type="ECO:0000259" key="2">
    <source>
        <dbReference type="Pfam" id="PF18602"/>
    </source>
</evidence>
<comment type="caution">
    <text evidence="3">The sequence shown here is derived from an EMBL/GenBank/DDBJ whole genome shotgun (WGS) entry which is preliminary data.</text>
</comment>
<dbReference type="AlphaFoldDB" id="A0A5J5FWK7"/>
<dbReference type="Pfam" id="PF18602">
    <property type="entry name" value="Rap1a"/>
    <property type="match status" value="1"/>
</dbReference>
<dbReference type="Proteomes" id="UP000335415">
    <property type="component" value="Unassembled WGS sequence"/>
</dbReference>
<dbReference type="RefSeq" id="WP_150436221.1">
    <property type="nucleotide sequence ID" value="NZ_VYKJ01000009.1"/>
</dbReference>
<sequence length="143" mass="16137">MNIHRVIAGGLLGLSMQVMAETQTYQYPRTEPLPEDSTLNLLRDPALLNGFDVNMNAQRFASAWFSKNNERERIKADMYLSGVLDATEGKTWCGYNRLLPTSIHENLYAYFENISAEQGKQRASTLIVNAMTELSPCKTESNK</sequence>
<name>A0A5J5FWK7_9GAMM</name>
<dbReference type="OrthoDB" id="6614694at2"/>
<proteinExistence type="predicted"/>
<feature type="chain" id="PRO_5023805219" description="Rap1a immunity protein domain-containing protein" evidence="1">
    <location>
        <begin position="21"/>
        <end position="143"/>
    </location>
</feature>
<dbReference type="EMBL" id="VYKJ01000009">
    <property type="protein sequence ID" value="KAA8998162.1"/>
    <property type="molecule type" value="Genomic_DNA"/>
</dbReference>
<accession>A0A5J5FWK7</accession>
<organism evidence="3 4">
    <name type="scientific">Affinibrenneria salicis</name>
    <dbReference type="NCBI Taxonomy" id="2590031"/>
    <lineage>
        <taxon>Bacteria</taxon>
        <taxon>Pseudomonadati</taxon>
        <taxon>Pseudomonadota</taxon>
        <taxon>Gammaproteobacteria</taxon>
        <taxon>Enterobacterales</taxon>
        <taxon>Pectobacteriaceae</taxon>
        <taxon>Affinibrenneria</taxon>
    </lineage>
</organism>
<keyword evidence="1" id="KW-0732">Signal</keyword>
<evidence type="ECO:0000313" key="4">
    <source>
        <dbReference type="Proteomes" id="UP000335415"/>
    </source>
</evidence>
<feature type="domain" description="Rap1a immunity protein" evidence="2">
    <location>
        <begin position="65"/>
        <end position="137"/>
    </location>
</feature>
<reference evidence="3 4" key="1">
    <citation type="submission" date="2019-09" db="EMBL/GenBank/DDBJ databases">
        <authorList>
            <person name="Li Y."/>
        </authorList>
    </citation>
    <scope>NUCLEOTIDE SEQUENCE [LARGE SCALE GENOMIC DNA]</scope>
    <source>
        <strain evidence="3 4">L3-3HA</strain>
    </source>
</reference>
<protein>
    <recommendedName>
        <fullName evidence="2">Rap1a immunity protein domain-containing protein</fullName>
    </recommendedName>
</protein>
<feature type="signal peptide" evidence="1">
    <location>
        <begin position="1"/>
        <end position="20"/>
    </location>
</feature>